<dbReference type="EMBL" id="JANUHC010000013">
    <property type="protein sequence ID" value="MCS0633156.1"/>
    <property type="molecule type" value="Genomic_DNA"/>
</dbReference>
<name>A0ABT2C744_9BURK</name>
<evidence type="ECO:0000256" key="3">
    <source>
        <dbReference type="ARBA" id="ARBA00012556"/>
    </source>
</evidence>
<comment type="catalytic activity">
    <reaction evidence="1 6">
        <text>The enzyme specifically hydrolyzes (1-&gt;4)-beta-D-galactosidic linkages in type I arabinogalactans.</text>
        <dbReference type="EC" id="3.2.1.89"/>
    </reaction>
</comment>
<dbReference type="Gene3D" id="3.20.20.80">
    <property type="entry name" value="Glycosidases"/>
    <property type="match status" value="1"/>
</dbReference>
<feature type="signal peptide" evidence="6">
    <location>
        <begin position="1"/>
        <end position="25"/>
    </location>
</feature>
<feature type="chain" id="PRO_5045003630" description="Arabinogalactan endo-beta-1,4-galactanase" evidence="6">
    <location>
        <begin position="26"/>
        <end position="338"/>
    </location>
</feature>
<evidence type="ECO:0000256" key="2">
    <source>
        <dbReference type="ARBA" id="ARBA00010687"/>
    </source>
</evidence>
<keyword evidence="5 6" id="KW-0326">Glycosidase</keyword>
<evidence type="ECO:0000256" key="1">
    <source>
        <dbReference type="ARBA" id="ARBA00001695"/>
    </source>
</evidence>
<organism evidence="7 8">
    <name type="scientific">Telluria mixta</name>
    <dbReference type="NCBI Taxonomy" id="34071"/>
    <lineage>
        <taxon>Bacteria</taxon>
        <taxon>Pseudomonadati</taxon>
        <taxon>Pseudomonadota</taxon>
        <taxon>Betaproteobacteria</taxon>
        <taxon>Burkholderiales</taxon>
        <taxon>Oxalobacteraceae</taxon>
        <taxon>Telluria group</taxon>
        <taxon>Telluria</taxon>
    </lineage>
</organism>
<sequence length="338" mass="37006">MKHTFSALAAAFALGSLLGFPFAHAADVTFAKGADVGWVSEMEASGRVFRNRDGKTDDLYAILKQQGMDAIRLRAWVNPQDGWNGTADLVAKAKRAKAAGMRVMIDFHYSDSWADPQQQTKPKAWANYTVPQLATAVADHTRAVLTALRDAGVTPTWVQVGNETRTGLLWPEGDATKHMDNYARFVDSGYGAVKQVFPDAIVIVHVDNCHDNATFRWNFDGLKAHGARFDMIGVSSYPTTAKNLTWQAATAACLANLNDMVHRYGKPVILSEVGVPWDHPDGKAVIADLIAKARAVDGGLARGVFYWEPEAYDWKGYPMGAFDRGGKPTAIMDAFLER</sequence>
<evidence type="ECO:0000256" key="4">
    <source>
        <dbReference type="ARBA" id="ARBA00022801"/>
    </source>
</evidence>
<reference evidence="7" key="1">
    <citation type="submission" date="2022-08" db="EMBL/GenBank/DDBJ databases">
        <title>Reclassification of Massilia species as members of the genera Telluria, Duganella, Pseudoduganella, Mokoshia gen. nov. and Zemynaea gen. nov. using orthogonal and non-orthogonal genome-based approaches.</title>
        <authorList>
            <person name="Bowman J.P."/>
        </authorList>
    </citation>
    <scope>NUCLEOTIDE SEQUENCE</scope>
    <source>
        <strain evidence="7">LMG 11547</strain>
    </source>
</reference>
<dbReference type="PANTHER" id="PTHR34983:SF1">
    <property type="entry name" value="ARABINOGALACTAN ENDO-BETA-1,4-GALACTANASE A"/>
    <property type="match status" value="1"/>
</dbReference>
<dbReference type="InterPro" id="IPR011683">
    <property type="entry name" value="Glyco_hydro_53"/>
</dbReference>
<dbReference type="SUPFAM" id="SSF51445">
    <property type="entry name" value="(Trans)glycosidases"/>
    <property type="match status" value="1"/>
</dbReference>
<evidence type="ECO:0000313" key="8">
    <source>
        <dbReference type="Proteomes" id="UP001165263"/>
    </source>
</evidence>
<evidence type="ECO:0000313" key="7">
    <source>
        <dbReference type="EMBL" id="MCS0633156.1"/>
    </source>
</evidence>
<dbReference type="EC" id="3.2.1.89" evidence="3 6"/>
<evidence type="ECO:0000256" key="6">
    <source>
        <dbReference type="RuleBase" id="RU361192"/>
    </source>
</evidence>
<gene>
    <name evidence="7" type="ORF">NX786_27860</name>
</gene>
<comment type="similarity">
    <text evidence="2 6">Belongs to the glycosyl hydrolase 53 family.</text>
</comment>
<proteinExistence type="inferred from homology"/>
<dbReference type="RefSeq" id="WP_259452143.1">
    <property type="nucleotide sequence ID" value="NZ_CP119520.1"/>
</dbReference>
<dbReference type="PANTHER" id="PTHR34983">
    <property type="entry name" value="ARABINOGALACTAN ENDO-BETA-1,4-GALACTANASE A"/>
    <property type="match status" value="1"/>
</dbReference>
<keyword evidence="8" id="KW-1185">Reference proteome</keyword>
<accession>A0ABT2C744</accession>
<comment type="caution">
    <text evidence="7">The sequence shown here is derived from an EMBL/GenBank/DDBJ whole genome shotgun (WGS) entry which is preliminary data.</text>
</comment>
<dbReference type="InterPro" id="IPR017853">
    <property type="entry name" value="GH"/>
</dbReference>
<keyword evidence="4 6" id="KW-0378">Hydrolase</keyword>
<evidence type="ECO:0000256" key="5">
    <source>
        <dbReference type="ARBA" id="ARBA00023295"/>
    </source>
</evidence>
<protein>
    <recommendedName>
        <fullName evidence="3 6">Arabinogalactan endo-beta-1,4-galactanase</fullName>
        <ecNumber evidence="3 6">3.2.1.89</ecNumber>
    </recommendedName>
</protein>
<dbReference type="Proteomes" id="UP001165263">
    <property type="component" value="Unassembled WGS sequence"/>
</dbReference>
<dbReference type="Pfam" id="PF07745">
    <property type="entry name" value="Glyco_hydro_53"/>
    <property type="match status" value="1"/>
</dbReference>
<keyword evidence="6" id="KW-0732">Signal</keyword>